<protein>
    <submittedName>
        <fullName evidence="5">Transporter associated domain-containing protein</fullName>
    </submittedName>
</protein>
<evidence type="ECO:0000313" key="6">
    <source>
        <dbReference type="Proteomes" id="UP001171751"/>
    </source>
</evidence>
<dbReference type="GO" id="GO:0050660">
    <property type="term" value="F:flavin adenine dinucleotide binding"/>
    <property type="evidence" value="ECO:0007669"/>
    <property type="project" value="InterPro"/>
</dbReference>
<dbReference type="SMART" id="SM01091">
    <property type="entry name" value="CorC_HlyC"/>
    <property type="match status" value="1"/>
</dbReference>
<dbReference type="InterPro" id="IPR000644">
    <property type="entry name" value="CBS_dom"/>
</dbReference>
<keyword evidence="2 3" id="KW-0129">CBS domain</keyword>
<dbReference type="CDD" id="cd04590">
    <property type="entry name" value="CBS_pair_CorC_HlyC_assoc"/>
    <property type="match status" value="1"/>
</dbReference>
<dbReference type="Gene3D" id="3.10.580.10">
    <property type="entry name" value="CBS-domain"/>
    <property type="match status" value="1"/>
</dbReference>
<dbReference type="PANTHER" id="PTHR22777:SF17">
    <property type="entry name" value="UPF0053 PROTEIN SLL0260"/>
    <property type="match status" value="1"/>
</dbReference>
<feature type="non-terminal residue" evidence="5">
    <location>
        <position position="1"/>
    </location>
</feature>
<dbReference type="SUPFAM" id="SSF54631">
    <property type="entry name" value="CBS-domain pair"/>
    <property type="match status" value="1"/>
</dbReference>
<organism evidence="5 6">
    <name type="scientific">Atopococcus tabaci</name>
    <dbReference type="NCBI Taxonomy" id="269774"/>
    <lineage>
        <taxon>Bacteria</taxon>
        <taxon>Bacillati</taxon>
        <taxon>Bacillota</taxon>
        <taxon>Bacilli</taxon>
        <taxon>Lactobacillales</taxon>
        <taxon>Carnobacteriaceae</taxon>
        <taxon>Atopococcus</taxon>
    </lineage>
</organism>
<dbReference type="Proteomes" id="UP001171751">
    <property type="component" value="Unassembled WGS sequence"/>
</dbReference>
<dbReference type="GO" id="GO:0005886">
    <property type="term" value="C:plasma membrane"/>
    <property type="evidence" value="ECO:0007669"/>
    <property type="project" value="TreeGrafter"/>
</dbReference>
<dbReference type="SMART" id="SM00116">
    <property type="entry name" value="CBS"/>
    <property type="match status" value="1"/>
</dbReference>
<dbReference type="EMBL" id="JAUNQW010000040">
    <property type="protein sequence ID" value="MDO5457951.1"/>
    <property type="molecule type" value="Genomic_DNA"/>
</dbReference>
<dbReference type="InterPro" id="IPR005170">
    <property type="entry name" value="Transptr-assoc_dom"/>
</dbReference>
<keyword evidence="1" id="KW-0677">Repeat</keyword>
<evidence type="ECO:0000256" key="2">
    <source>
        <dbReference type="ARBA" id="ARBA00023122"/>
    </source>
</evidence>
<gene>
    <name evidence="5" type="ORF">Q4F26_06335</name>
</gene>
<evidence type="ECO:0000313" key="5">
    <source>
        <dbReference type="EMBL" id="MDO5457951.1"/>
    </source>
</evidence>
<dbReference type="InterPro" id="IPR044751">
    <property type="entry name" value="Ion_transp-like_CBS"/>
</dbReference>
<dbReference type="InterPro" id="IPR046342">
    <property type="entry name" value="CBS_dom_sf"/>
</dbReference>
<sequence length="196" mass="22406">FDSHPYTRIIAYEQSIDNAIGILTYREFHQYLKIKSESNSENLQLTDFIQEVLYVPPMITLDRLLTKMQNKNIHMTVVVDEYGGMKGIATLEDVIEVLVGNIWDETDHVIIEEIEVIEEDQSYSASGRYPLQKLFSEIGLETSDSFEATTLSGFVLEQLSRIPQAGDTFTYKDYSFTITEAKGNFIDEVLIQKTAK</sequence>
<keyword evidence="6" id="KW-1185">Reference proteome</keyword>
<reference evidence="5" key="1">
    <citation type="submission" date="2023-07" db="EMBL/GenBank/DDBJ databases">
        <title>Between Cages and Wild: Unraveling the Impact of Captivity on Animal Microbiomes and Antimicrobial Resistance.</title>
        <authorList>
            <person name="Schmartz G.P."/>
            <person name="Rehner J."/>
            <person name="Schuff M.J."/>
            <person name="Becker S.L."/>
            <person name="Kravczyk M."/>
            <person name="Gurevich A."/>
            <person name="Francke R."/>
            <person name="Mueller R."/>
            <person name="Keller V."/>
            <person name="Keller A."/>
        </authorList>
    </citation>
    <scope>NUCLEOTIDE SEQUENCE</scope>
    <source>
        <strain evidence="5">S39M_St_73</strain>
    </source>
</reference>
<evidence type="ECO:0000256" key="1">
    <source>
        <dbReference type="ARBA" id="ARBA00022737"/>
    </source>
</evidence>
<evidence type="ECO:0000259" key="4">
    <source>
        <dbReference type="PROSITE" id="PS51371"/>
    </source>
</evidence>
<accession>A0AA43ZSR0</accession>
<name>A0AA43ZSR0_9LACT</name>
<evidence type="ECO:0000256" key="3">
    <source>
        <dbReference type="PROSITE-ProRule" id="PRU00703"/>
    </source>
</evidence>
<feature type="domain" description="CBS" evidence="4">
    <location>
        <begin position="48"/>
        <end position="105"/>
    </location>
</feature>
<dbReference type="Gene3D" id="3.30.465.10">
    <property type="match status" value="1"/>
</dbReference>
<dbReference type="PANTHER" id="PTHR22777">
    <property type="entry name" value="HEMOLYSIN-RELATED"/>
    <property type="match status" value="1"/>
</dbReference>
<dbReference type="Pfam" id="PF03471">
    <property type="entry name" value="CorC_HlyC"/>
    <property type="match status" value="1"/>
</dbReference>
<dbReference type="SUPFAM" id="SSF56176">
    <property type="entry name" value="FAD-binding/transporter-associated domain-like"/>
    <property type="match status" value="1"/>
</dbReference>
<dbReference type="AlphaFoldDB" id="A0AA43ZSR0"/>
<dbReference type="PROSITE" id="PS51371">
    <property type="entry name" value="CBS"/>
    <property type="match status" value="1"/>
</dbReference>
<dbReference type="Pfam" id="PF00571">
    <property type="entry name" value="CBS"/>
    <property type="match status" value="1"/>
</dbReference>
<dbReference type="InterPro" id="IPR016169">
    <property type="entry name" value="FAD-bd_PCMH_sub2"/>
</dbReference>
<comment type="caution">
    <text evidence="5">The sequence shown here is derived from an EMBL/GenBank/DDBJ whole genome shotgun (WGS) entry which is preliminary data.</text>
</comment>
<dbReference type="InterPro" id="IPR036318">
    <property type="entry name" value="FAD-bd_PCMH-like_sf"/>
</dbReference>
<proteinExistence type="predicted"/>